<evidence type="ECO:0000313" key="1">
    <source>
        <dbReference type="EMBL" id="KGA38984.1"/>
    </source>
</evidence>
<organism evidence="1 2">
    <name type="scientific">Pectobacterium odoriferum</name>
    <dbReference type="NCBI Taxonomy" id="78398"/>
    <lineage>
        <taxon>Bacteria</taxon>
        <taxon>Pseudomonadati</taxon>
        <taxon>Pseudomonadota</taxon>
        <taxon>Gammaproteobacteria</taxon>
        <taxon>Enterobacterales</taxon>
        <taxon>Pectobacteriaceae</taxon>
        <taxon>Pectobacterium</taxon>
    </lineage>
</organism>
<comment type="caution">
    <text evidence="1">The sequence shown here is derived from an EMBL/GenBank/DDBJ whole genome shotgun (WGS) entry which is preliminary data.</text>
</comment>
<keyword evidence="2" id="KW-1185">Reference proteome</keyword>
<sequence>MAFFVQLDKAISPYLFKAIDAAKNSELVLSRKYDIENFYILFEDFVHKKDGKEYYTINFYAKEVSQENWMNVSPYDVGGVNIDIDINTKEILHIYGDR</sequence>
<dbReference type="Proteomes" id="UP000029447">
    <property type="component" value="Unassembled WGS sequence"/>
</dbReference>
<evidence type="ECO:0000313" key="2">
    <source>
        <dbReference type="Proteomes" id="UP000029447"/>
    </source>
</evidence>
<reference evidence="1 2" key="1">
    <citation type="submission" date="2014-08" db="EMBL/GenBank/DDBJ databases">
        <title>Genome sequences of NCPPB Pectobacterium isolates.</title>
        <authorList>
            <person name="Glover R.H."/>
            <person name="Sapp M."/>
            <person name="Elphinstone J."/>
        </authorList>
    </citation>
    <scope>NUCLEOTIDE SEQUENCE [LARGE SCALE GENOMIC DNA]</scope>
    <source>
        <strain evidence="1 2">NCPPB3841</strain>
    </source>
</reference>
<gene>
    <name evidence="1" type="ORF">KU75_25415</name>
</gene>
<dbReference type="EMBL" id="JQOF01000105">
    <property type="protein sequence ID" value="KGA38984.1"/>
    <property type="molecule type" value="Genomic_DNA"/>
</dbReference>
<protein>
    <submittedName>
        <fullName evidence="1">Uncharacterized protein</fullName>
    </submittedName>
</protein>
<accession>A0ABR4VI77</accession>
<dbReference type="RefSeq" id="WP_044210038.1">
    <property type="nucleotide sequence ID" value="NZ_JACDRW010000039.1"/>
</dbReference>
<name>A0ABR4VI77_9GAMM</name>
<proteinExistence type="predicted"/>